<evidence type="ECO:0000256" key="1">
    <source>
        <dbReference type="SAM" id="MobiDB-lite"/>
    </source>
</evidence>
<reference evidence="4" key="1">
    <citation type="submission" date="2018-11" db="EMBL/GenBank/DDBJ databases">
        <authorList>
            <person name="Alioto T."/>
            <person name="Alioto T."/>
        </authorList>
    </citation>
    <scope>NUCLEOTIDE SEQUENCE</scope>
</reference>
<dbReference type="Pfam" id="PF23069">
    <property type="entry name" value="DUF7042"/>
    <property type="match status" value="1"/>
</dbReference>
<dbReference type="Proteomes" id="UP000596742">
    <property type="component" value="Unassembled WGS sequence"/>
</dbReference>
<keyword evidence="5" id="KW-1185">Reference proteome</keyword>
<dbReference type="AlphaFoldDB" id="A0A8B6EQA5"/>
<comment type="caution">
    <text evidence="4">The sequence shown here is derived from an EMBL/GenBank/DDBJ whole genome shotgun (WGS) entry which is preliminary data.</text>
</comment>
<feature type="compositionally biased region" description="Basic and acidic residues" evidence="1">
    <location>
        <begin position="317"/>
        <end position="329"/>
    </location>
</feature>
<feature type="region of interest" description="Disordered" evidence="1">
    <location>
        <begin position="317"/>
        <end position="339"/>
    </location>
</feature>
<gene>
    <name evidence="4" type="ORF">MGAL_10B089140</name>
</gene>
<evidence type="ECO:0000313" key="4">
    <source>
        <dbReference type="EMBL" id="VDI36882.1"/>
    </source>
</evidence>
<name>A0A8B6EQA5_MYTGA</name>
<proteinExistence type="predicted"/>
<accession>A0A8B6EQA5</accession>
<dbReference type="OrthoDB" id="6130069at2759"/>
<keyword evidence="2" id="KW-1133">Transmembrane helix</keyword>
<dbReference type="EMBL" id="UYJE01005370">
    <property type="protein sequence ID" value="VDI36882.1"/>
    <property type="molecule type" value="Genomic_DNA"/>
</dbReference>
<sequence length="519" mass="58196">AQCTFPTDLRGSWISADRGTLTFTANTLSGYTASFNSVVFECKTLLNNKYYLRGTTAVTVFGTITLRAHICLEFYNLTSEKYYYHVATAIEPSSNDRIHVSAGASTVTHSDVCNRQTPFEVGTYVMLIKDGASDASLAVKCPSDIIRKFENVQFSSADGTASCSGKLDTCTDKLKMNYTYNSCSNSLTFSADGLWRCLYYTNSGSTTYLAALNMDTTLVSYQTYRIVCYTLRWHYEVLNATTHHGSCLLDQTASSVVSPGVLLTMSDGSDPDHGFDLVPFYVGAIALALLIIGCIGVCVNYRHYKNADKPNRVHTIKEKEMNDISKRESTSGSTSLDGDDQFRISSTTIQKPRTQRIGQKITSHPATLSRVLQYYGVPPNNHRINNNLNDYDDIFKAYVGLKHLKKTANVKMAEDFYRNQKMYVDKGLLPRKVLRGKLHKPQKGQRARKQNVALTVNQNMPYVENSIHENKLIKFSERQNIYGQGRKPTKTTADPGVNDEGDIPNTVHYFNRIIPMHWK</sequence>
<protein>
    <recommendedName>
        <fullName evidence="3">DUF7042 domain-containing protein</fullName>
    </recommendedName>
</protein>
<feature type="domain" description="DUF7042" evidence="3">
    <location>
        <begin position="141"/>
        <end position="230"/>
    </location>
</feature>
<feature type="transmembrane region" description="Helical" evidence="2">
    <location>
        <begin position="280"/>
        <end position="301"/>
    </location>
</feature>
<evidence type="ECO:0000256" key="2">
    <source>
        <dbReference type="SAM" id="Phobius"/>
    </source>
</evidence>
<organism evidence="4 5">
    <name type="scientific">Mytilus galloprovincialis</name>
    <name type="common">Mediterranean mussel</name>
    <dbReference type="NCBI Taxonomy" id="29158"/>
    <lineage>
        <taxon>Eukaryota</taxon>
        <taxon>Metazoa</taxon>
        <taxon>Spiralia</taxon>
        <taxon>Lophotrochozoa</taxon>
        <taxon>Mollusca</taxon>
        <taxon>Bivalvia</taxon>
        <taxon>Autobranchia</taxon>
        <taxon>Pteriomorphia</taxon>
        <taxon>Mytilida</taxon>
        <taxon>Mytiloidea</taxon>
        <taxon>Mytilidae</taxon>
        <taxon>Mytilinae</taxon>
        <taxon>Mytilus</taxon>
    </lineage>
</organism>
<evidence type="ECO:0000259" key="3">
    <source>
        <dbReference type="Pfam" id="PF23069"/>
    </source>
</evidence>
<dbReference type="InterPro" id="IPR055470">
    <property type="entry name" value="DUF7042"/>
</dbReference>
<feature type="non-terminal residue" evidence="4">
    <location>
        <position position="1"/>
    </location>
</feature>
<keyword evidence="2" id="KW-0812">Transmembrane</keyword>
<evidence type="ECO:0000313" key="5">
    <source>
        <dbReference type="Proteomes" id="UP000596742"/>
    </source>
</evidence>
<keyword evidence="2" id="KW-0472">Membrane</keyword>